<evidence type="ECO:0000313" key="3">
    <source>
        <dbReference type="Proteomes" id="UP000306196"/>
    </source>
</evidence>
<reference evidence="2 3" key="1">
    <citation type="submission" date="2019-05" db="EMBL/GenBank/DDBJ databases">
        <title>Verrucobacter flavum gen. nov., sp. nov. a new member of the family Verrucomicrobiaceae.</title>
        <authorList>
            <person name="Szuroczki S."/>
            <person name="Abbaszade G."/>
            <person name="Szabo A."/>
            <person name="Felfoldi T."/>
            <person name="Schumann P."/>
            <person name="Boka K."/>
            <person name="Keki Z."/>
            <person name="Toumi M."/>
            <person name="Toth E."/>
        </authorList>
    </citation>
    <scope>NUCLEOTIDE SEQUENCE [LARGE SCALE GENOMIC DNA]</scope>
    <source>
        <strain evidence="2 3">MG-N-17</strain>
    </source>
</reference>
<name>A0A5R8K852_9BACT</name>
<proteinExistence type="predicted"/>
<dbReference type="OrthoDB" id="189238at2"/>
<sequence>MITRTHPSRIQATPFSSVSKSHSFGSVKVKRATKNFGFQIQTELTSDLPELTFALTAASAPSAGQFAIHINFNTGEITDAANQTGVMGCLHQRPSSLSHRRQPLVLRWFVEHHGGALIPRLEIGDEEWLYPAVRFSPDCEYVATASTNPSMQLSQAYVWCQDYLGK</sequence>
<dbReference type="RefSeq" id="WP_138088511.1">
    <property type="nucleotide sequence ID" value="NZ_VAUV01000023.1"/>
</dbReference>
<gene>
    <name evidence="2" type="ORF">FEM03_22210</name>
</gene>
<evidence type="ECO:0000313" key="2">
    <source>
        <dbReference type="EMBL" id="TLD68522.1"/>
    </source>
</evidence>
<organism evidence="2 3">
    <name type="scientific">Phragmitibacter flavus</name>
    <dbReference type="NCBI Taxonomy" id="2576071"/>
    <lineage>
        <taxon>Bacteria</taxon>
        <taxon>Pseudomonadati</taxon>
        <taxon>Verrucomicrobiota</taxon>
        <taxon>Verrucomicrobiia</taxon>
        <taxon>Verrucomicrobiales</taxon>
        <taxon>Verrucomicrobiaceae</taxon>
        <taxon>Phragmitibacter</taxon>
    </lineage>
</organism>
<protein>
    <submittedName>
        <fullName evidence="2">Uncharacterized protein</fullName>
    </submittedName>
</protein>
<dbReference type="AlphaFoldDB" id="A0A5R8K852"/>
<comment type="caution">
    <text evidence="2">The sequence shown here is derived from an EMBL/GenBank/DDBJ whole genome shotgun (WGS) entry which is preliminary data.</text>
</comment>
<accession>A0A5R8K852</accession>
<evidence type="ECO:0000256" key="1">
    <source>
        <dbReference type="SAM" id="MobiDB-lite"/>
    </source>
</evidence>
<feature type="region of interest" description="Disordered" evidence="1">
    <location>
        <begin position="1"/>
        <end position="20"/>
    </location>
</feature>
<dbReference type="EMBL" id="VAUV01000023">
    <property type="protein sequence ID" value="TLD68522.1"/>
    <property type="molecule type" value="Genomic_DNA"/>
</dbReference>
<keyword evidence="3" id="KW-1185">Reference proteome</keyword>
<dbReference type="Proteomes" id="UP000306196">
    <property type="component" value="Unassembled WGS sequence"/>
</dbReference>